<reference evidence="4 5" key="1">
    <citation type="submission" date="2023-07" db="EMBL/GenBank/DDBJ databases">
        <title>Sorghum-associated microbial communities from plants grown in Nebraska, USA.</title>
        <authorList>
            <person name="Schachtman D."/>
        </authorList>
    </citation>
    <scope>NUCLEOTIDE SEQUENCE [LARGE SCALE GENOMIC DNA]</scope>
    <source>
        <strain evidence="4 5">BE240</strain>
    </source>
</reference>
<dbReference type="InterPro" id="IPR052956">
    <property type="entry name" value="Mesenchyme-surface_protein"/>
</dbReference>
<dbReference type="RefSeq" id="WP_204733876.1">
    <property type="nucleotide sequence ID" value="NZ_JAVDWE010000006.1"/>
</dbReference>
<feature type="signal peptide" evidence="2">
    <location>
        <begin position="1"/>
        <end position="24"/>
    </location>
</feature>
<proteinExistence type="predicted"/>
<keyword evidence="5" id="KW-1185">Reference proteome</keyword>
<dbReference type="InterPro" id="IPR015943">
    <property type="entry name" value="WD40/YVTN_repeat-like_dom_sf"/>
</dbReference>
<keyword evidence="2" id="KW-0732">Signal</keyword>
<dbReference type="InterPro" id="IPR055188">
    <property type="entry name" value="Choice_anch_I"/>
</dbReference>
<evidence type="ECO:0000313" key="5">
    <source>
        <dbReference type="Proteomes" id="UP001265550"/>
    </source>
</evidence>
<evidence type="ECO:0000256" key="1">
    <source>
        <dbReference type="SAM" id="MobiDB-lite"/>
    </source>
</evidence>
<accession>A0ABU1VB08</accession>
<name>A0ABU1VB08_9BURK</name>
<evidence type="ECO:0000256" key="2">
    <source>
        <dbReference type="SAM" id="SignalP"/>
    </source>
</evidence>
<dbReference type="Pfam" id="PF22494">
    <property type="entry name" value="choice_anch_I"/>
    <property type="match status" value="2"/>
</dbReference>
<dbReference type="Proteomes" id="UP001265550">
    <property type="component" value="Unassembled WGS sequence"/>
</dbReference>
<protein>
    <recommendedName>
        <fullName evidence="3">Choice-of-anchor I domain-containing protein</fullName>
    </recommendedName>
</protein>
<feature type="region of interest" description="Disordered" evidence="1">
    <location>
        <begin position="511"/>
        <end position="530"/>
    </location>
</feature>
<sequence length="628" mass="65779">MRPLTNSPATRLFTVTLLMTAVLAACGGGSDAPAPTTPTTPTPEATPVSLRLEKIGSYSTGQYEVSAAEIPAFDAASRRLFVVNAQLGAVDVLDMGNPASPTKIGAIDATTVLAGASINSVAVHNGIVAVAIQAAVKTDNGRMALYRASDLTLLGSVAVGALPDMLTFTPDGNTVLVANEGEPSDDYQIDPEGSVSIIDVRNPAALVERKATFTAFNSQAATLRAAGVRIYGPNATVAQDLEPEYIAVSADGTTAWVTLQENNAFAKLNIASATVTDILPLGYKDHGVAGNELDASDTEGGAITIRTWPGVYGMYQPDALASYTVGGQTYLVTANEGDARAWGEDNAAYWAGDASQGFVEEFRVKHLINRNGWSGRAGDDLPPQLNAMAAGGLLDPAVFGYCGAVAGNPMGCRDDANLGRLNITWTMGYRTNPDGSPMMFTAAGVQDPTGNRLMYDRLYSYGGRSFSIWNANGGLVWDSGAEVEKFLASPECMLGQARNIPCADFFNSGHNEGNAKDSRSDAKGPEPEGIALGQIGNKTFAFIGLERMGGVLVYDITTPTAPVRVDYLNTRNEWVTQPSAANLATVGDLGPEGLVFIPASRSPNGRPLLVVGNEVSGTTSVLQLNLSY</sequence>
<dbReference type="EMBL" id="JAVDWE010000006">
    <property type="protein sequence ID" value="MDR7094649.1"/>
    <property type="molecule type" value="Genomic_DNA"/>
</dbReference>
<feature type="chain" id="PRO_5047493944" description="Choice-of-anchor I domain-containing protein" evidence="2">
    <location>
        <begin position="25"/>
        <end position="628"/>
    </location>
</feature>
<comment type="caution">
    <text evidence="4">The sequence shown here is derived from an EMBL/GenBank/DDBJ whole genome shotgun (WGS) entry which is preliminary data.</text>
</comment>
<feature type="domain" description="Choice-of-anchor I" evidence="3">
    <location>
        <begin position="447"/>
        <end position="622"/>
    </location>
</feature>
<evidence type="ECO:0000259" key="3">
    <source>
        <dbReference type="Pfam" id="PF22494"/>
    </source>
</evidence>
<dbReference type="SUPFAM" id="SSF51004">
    <property type="entry name" value="C-terminal (heme d1) domain of cytochrome cd1-nitrite reductase"/>
    <property type="match status" value="1"/>
</dbReference>
<dbReference type="InterPro" id="IPR011048">
    <property type="entry name" value="Haem_d1_sf"/>
</dbReference>
<dbReference type="PANTHER" id="PTHR46928">
    <property type="entry name" value="MESENCHYME-SPECIFIC CELL SURFACE GLYCOPROTEIN"/>
    <property type="match status" value="1"/>
</dbReference>
<dbReference type="PANTHER" id="PTHR46928:SF1">
    <property type="entry name" value="MESENCHYME-SPECIFIC CELL SURFACE GLYCOPROTEIN"/>
    <property type="match status" value="1"/>
</dbReference>
<gene>
    <name evidence="4" type="ORF">J2X09_002392</name>
</gene>
<feature type="domain" description="Choice-of-anchor I" evidence="3">
    <location>
        <begin position="66"/>
        <end position="342"/>
    </location>
</feature>
<dbReference type="PROSITE" id="PS51257">
    <property type="entry name" value="PROKAR_LIPOPROTEIN"/>
    <property type="match status" value="1"/>
</dbReference>
<dbReference type="Gene3D" id="2.130.10.10">
    <property type="entry name" value="YVTN repeat-like/Quinoprotein amine dehydrogenase"/>
    <property type="match status" value="1"/>
</dbReference>
<dbReference type="NCBIfam" id="NF038117">
    <property type="entry name" value="choice_anch_I"/>
    <property type="match status" value="1"/>
</dbReference>
<evidence type="ECO:0000313" key="4">
    <source>
        <dbReference type="EMBL" id="MDR7094649.1"/>
    </source>
</evidence>
<feature type="compositionally biased region" description="Basic and acidic residues" evidence="1">
    <location>
        <begin position="513"/>
        <end position="526"/>
    </location>
</feature>
<organism evidence="4 5">
    <name type="scientific">Hydrogenophaga laconesensis</name>
    <dbReference type="NCBI Taxonomy" id="1805971"/>
    <lineage>
        <taxon>Bacteria</taxon>
        <taxon>Pseudomonadati</taxon>
        <taxon>Pseudomonadota</taxon>
        <taxon>Betaproteobacteria</taxon>
        <taxon>Burkholderiales</taxon>
        <taxon>Comamonadaceae</taxon>
        <taxon>Hydrogenophaga</taxon>
    </lineage>
</organism>